<dbReference type="InterPro" id="IPR035986">
    <property type="entry name" value="PKD_dom_sf"/>
</dbReference>
<dbReference type="RefSeq" id="WP_226541959.1">
    <property type="nucleotide sequence ID" value="NZ_JAJAPW010000002.1"/>
</dbReference>
<feature type="domain" description="PKD" evidence="2">
    <location>
        <begin position="66"/>
        <end position="131"/>
    </location>
</feature>
<dbReference type="PROSITE" id="PS51257">
    <property type="entry name" value="PROKAR_LIPOPROTEIN"/>
    <property type="match status" value="1"/>
</dbReference>
<name>A0A9X1HZ62_9FLAO</name>
<evidence type="ECO:0000259" key="2">
    <source>
        <dbReference type="PROSITE" id="PS50093"/>
    </source>
</evidence>
<dbReference type="SUPFAM" id="SSF49899">
    <property type="entry name" value="Concanavalin A-like lectins/glucanases"/>
    <property type="match status" value="1"/>
</dbReference>
<dbReference type="Pfam" id="PF00722">
    <property type="entry name" value="Glyco_hydro_16"/>
    <property type="match status" value="1"/>
</dbReference>
<dbReference type="PROSITE" id="PS51762">
    <property type="entry name" value="GH16_2"/>
    <property type="match status" value="1"/>
</dbReference>
<dbReference type="AlphaFoldDB" id="A0A9X1HZ62"/>
<evidence type="ECO:0000313" key="5">
    <source>
        <dbReference type="Proteomes" id="UP001139199"/>
    </source>
</evidence>
<sequence length="561" mass="61526">MKNLKYIIGILLLALISFSCEEENYELGDIVAPSNIEVSYTIQGQDTSDPELEYGDGTGYVDFVVTADNAISYKINYGDGTSEVVPTGEVTKRYSLPDANTYTVIVTAIGVTGTSSTMSLDITVYSSFSDVEVVEFLAGDNAGDSKTWYWAANQAAHIGLGPVEDDYGNGEFAWPAWWNAIGPWDEEKYCMYTNEFVFTRLDEDGTMTFEQSVGPAFVPGTYAAKIGIDGDVCHDETVVTSMFGVKNVSFAPSSSKAALEGSYNDEPYRGTEFTIADDGFMGWYVGASSYDIISVTDEELIVRIIENGNDYTWYQVFTSTKPVEGVIDADYEFETLVWSDEFDTDGAPNPDNWTYDLGDGGWGNGESQTYTSDADNVIVDGGYLKITAKSDGNGGYTSARLKSQGLQSFGYARVEVSAKLPSAQGTWPAIWMLGDSFSTVGWPHCGEMDIMEQTGADKDRVLGTVHWFDDGTNANASYGESTDITNASSEFHLYTIEYTESAIKIYLDDVQYYELTNNSSLPFNDPFFIILNIAMGGTLGGTIDSGFTEDTMEIDYVRVYQ</sequence>
<evidence type="ECO:0000313" key="4">
    <source>
        <dbReference type="EMBL" id="MCB4798276.1"/>
    </source>
</evidence>
<dbReference type="EMBL" id="JAJAPW010000002">
    <property type="protein sequence ID" value="MCB4798276.1"/>
    <property type="molecule type" value="Genomic_DNA"/>
</dbReference>
<dbReference type="GO" id="GO:0005975">
    <property type="term" value="P:carbohydrate metabolic process"/>
    <property type="evidence" value="ECO:0007669"/>
    <property type="project" value="InterPro"/>
</dbReference>
<reference evidence="4" key="1">
    <citation type="submission" date="2021-10" db="EMBL/GenBank/DDBJ databases">
        <title>Tamlana sargassums sp. nov., and Tamlana laminarinivorans sp. nov., two new bacteria isolated from the brown alga.</title>
        <authorList>
            <person name="Li J."/>
        </authorList>
    </citation>
    <scope>NUCLEOTIDE SEQUENCE</scope>
    <source>
        <strain evidence="4">PT2-4</strain>
    </source>
</reference>
<gene>
    <name evidence="4" type="ORF">LG649_05445</name>
</gene>
<dbReference type="GO" id="GO:0004553">
    <property type="term" value="F:hydrolase activity, hydrolyzing O-glycosyl compounds"/>
    <property type="evidence" value="ECO:0007669"/>
    <property type="project" value="InterPro"/>
</dbReference>
<dbReference type="Gene3D" id="2.60.120.200">
    <property type="match status" value="1"/>
</dbReference>
<dbReference type="InterPro" id="IPR013320">
    <property type="entry name" value="ConA-like_dom_sf"/>
</dbReference>
<dbReference type="PROSITE" id="PS50093">
    <property type="entry name" value="PKD"/>
    <property type="match status" value="1"/>
</dbReference>
<protein>
    <submittedName>
        <fullName evidence="4">Family 16 glycosylhydrolase</fullName>
    </submittedName>
</protein>
<dbReference type="SUPFAM" id="SSF49299">
    <property type="entry name" value="PKD domain"/>
    <property type="match status" value="1"/>
</dbReference>
<organism evidence="4 5">
    <name type="scientific">Neotamlana laminarinivorans</name>
    <dbReference type="NCBI Taxonomy" id="2883124"/>
    <lineage>
        <taxon>Bacteria</taxon>
        <taxon>Pseudomonadati</taxon>
        <taxon>Bacteroidota</taxon>
        <taxon>Flavobacteriia</taxon>
        <taxon>Flavobacteriales</taxon>
        <taxon>Flavobacteriaceae</taxon>
        <taxon>Neotamlana</taxon>
    </lineage>
</organism>
<evidence type="ECO:0000259" key="3">
    <source>
        <dbReference type="PROSITE" id="PS51762"/>
    </source>
</evidence>
<dbReference type="SMR" id="A0A9X1HZ62"/>
<dbReference type="InterPro" id="IPR050546">
    <property type="entry name" value="Glycosyl_Hydrlase_16"/>
</dbReference>
<dbReference type="CDD" id="cd08023">
    <property type="entry name" value="GH16_laminarinase_like"/>
    <property type="match status" value="1"/>
</dbReference>
<accession>A0A9X1HZ62</accession>
<dbReference type="InterPro" id="IPR000601">
    <property type="entry name" value="PKD_dom"/>
</dbReference>
<keyword evidence="5" id="KW-1185">Reference proteome</keyword>
<dbReference type="InterPro" id="IPR000757">
    <property type="entry name" value="Beta-glucanase-like"/>
</dbReference>
<comment type="similarity">
    <text evidence="1">Belongs to the glycosyl hydrolase 16 family.</text>
</comment>
<dbReference type="PANTHER" id="PTHR10963:SF55">
    <property type="entry name" value="GLYCOSIDE HYDROLASE FAMILY 16 PROTEIN"/>
    <property type="match status" value="1"/>
</dbReference>
<proteinExistence type="inferred from homology"/>
<evidence type="ECO:0000256" key="1">
    <source>
        <dbReference type="ARBA" id="ARBA00006865"/>
    </source>
</evidence>
<dbReference type="Proteomes" id="UP001139199">
    <property type="component" value="Unassembled WGS sequence"/>
</dbReference>
<dbReference type="CDD" id="cd00146">
    <property type="entry name" value="PKD"/>
    <property type="match status" value="1"/>
</dbReference>
<dbReference type="PANTHER" id="PTHR10963">
    <property type="entry name" value="GLYCOSYL HYDROLASE-RELATED"/>
    <property type="match status" value="1"/>
</dbReference>
<feature type="domain" description="GH16" evidence="3">
    <location>
        <begin position="311"/>
        <end position="561"/>
    </location>
</feature>
<comment type="caution">
    <text evidence="4">The sequence shown here is derived from an EMBL/GenBank/DDBJ whole genome shotgun (WGS) entry which is preliminary data.</text>
</comment>